<reference evidence="2" key="2">
    <citation type="submission" date="2025-08" db="UniProtKB">
        <authorList>
            <consortium name="RefSeq"/>
        </authorList>
    </citation>
    <scope>IDENTIFICATION</scope>
    <source>
        <tissue evidence="2">Leaf</tissue>
    </source>
</reference>
<dbReference type="AlphaFoldDB" id="A0A9R0IG76"/>
<name>A0A9R0IG76_SPIOL</name>
<evidence type="ECO:0008006" key="3">
    <source>
        <dbReference type="Google" id="ProtNLM"/>
    </source>
</evidence>
<dbReference type="GO" id="GO:0003676">
    <property type="term" value="F:nucleic acid binding"/>
    <property type="evidence" value="ECO:0007669"/>
    <property type="project" value="InterPro"/>
</dbReference>
<dbReference type="Proteomes" id="UP000813463">
    <property type="component" value="Chromosome 1"/>
</dbReference>
<dbReference type="KEGG" id="soe:110788403"/>
<protein>
    <recommendedName>
        <fullName evidence="3">Transposase</fullName>
    </recommendedName>
</protein>
<organism evidence="1 2">
    <name type="scientific">Spinacia oleracea</name>
    <name type="common">Spinach</name>
    <dbReference type="NCBI Taxonomy" id="3562"/>
    <lineage>
        <taxon>Eukaryota</taxon>
        <taxon>Viridiplantae</taxon>
        <taxon>Streptophyta</taxon>
        <taxon>Embryophyta</taxon>
        <taxon>Tracheophyta</taxon>
        <taxon>Spermatophyta</taxon>
        <taxon>Magnoliopsida</taxon>
        <taxon>eudicotyledons</taxon>
        <taxon>Gunneridae</taxon>
        <taxon>Pentapetalae</taxon>
        <taxon>Caryophyllales</taxon>
        <taxon>Chenopodiaceae</taxon>
        <taxon>Chenopodioideae</taxon>
        <taxon>Anserineae</taxon>
        <taxon>Spinacia</taxon>
    </lineage>
</organism>
<gene>
    <name evidence="2" type="primary">LOC110788403</name>
</gene>
<sequence>MWLLNNHSQGDKGKPYHGAIKVMFTSAVAKPRFNENDECTFDGKLSIFPFTYLEAPKRTSKNRGKGTMITKVVESVRQKETKDMLINQIVPTIMEKWPHSEGPKTIFIQQDNARTHINHSDPQWQQAHQQGDFTFIIVQQLPNNPDLNILDLGFFRSIQSLMHKKMPKDVDAMNDAVNQAYYELEARTLGNVWLSYQYVMNEMLKAKGSNDYDLSHVNKARLLSQGRLPIQVIAPMWAVH</sequence>
<dbReference type="PANTHER" id="PTHR47169:SF3">
    <property type="match status" value="1"/>
</dbReference>
<proteinExistence type="predicted"/>
<accession>A0A9R0IG76</accession>
<dbReference type="RefSeq" id="XP_021848744.2">
    <property type="nucleotide sequence ID" value="XM_021993052.2"/>
</dbReference>
<reference evidence="1" key="1">
    <citation type="journal article" date="2021" name="Nat. Commun.">
        <title>Genomic analyses provide insights into spinach domestication and the genetic basis of agronomic traits.</title>
        <authorList>
            <person name="Cai X."/>
            <person name="Sun X."/>
            <person name="Xu C."/>
            <person name="Sun H."/>
            <person name="Wang X."/>
            <person name="Ge C."/>
            <person name="Zhang Z."/>
            <person name="Wang Q."/>
            <person name="Fei Z."/>
            <person name="Jiao C."/>
            <person name="Wang Q."/>
        </authorList>
    </citation>
    <scope>NUCLEOTIDE SEQUENCE [LARGE SCALE GENOMIC DNA]</scope>
    <source>
        <strain evidence="1">cv. Varoflay</strain>
    </source>
</reference>
<dbReference type="GeneID" id="110788403"/>
<keyword evidence="1" id="KW-1185">Reference proteome</keyword>
<evidence type="ECO:0000313" key="2">
    <source>
        <dbReference type="RefSeq" id="XP_021848744.2"/>
    </source>
</evidence>
<dbReference type="PANTHER" id="PTHR47169">
    <property type="entry name" value="OS01G0541250 PROTEIN"/>
    <property type="match status" value="1"/>
</dbReference>
<evidence type="ECO:0000313" key="1">
    <source>
        <dbReference type="Proteomes" id="UP000813463"/>
    </source>
</evidence>
<dbReference type="InterPro" id="IPR036397">
    <property type="entry name" value="RNaseH_sf"/>
</dbReference>
<dbReference type="Gene3D" id="3.30.420.10">
    <property type="entry name" value="Ribonuclease H-like superfamily/Ribonuclease H"/>
    <property type="match status" value="1"/>
</dbReference>